<dbReference type="Gene3D" id="1.20.120.520">
    <property type="entry name" value="nmb1532 protein domain like"/>
    <property type="match status" value="1"/>
</dbReference>
<dbReference type="CDD" id="cd12108">
    <property type="entry name" value="Hr-like"/>
    <property type="match status" value="1"/>
</dbReference>
<reference evidence="3" key="1">
    <citation type="journal article" date="2023" name="Mol. Phylogenet. Evol.">
        <title>Genome-scale phylogeny and comparative genomics of the fungal order Sordariales.</title>
        <authorList>
            <person name="Hensen N."/>
            <person name="Bonometti L."/>
            <person name="Westerberg I."/>
            <person name="Brannstrom I.O."/>
            <person name="Guillou S."/>
            <person name="Cros-Aarteil S."/>
            <person name="Calhoun S."/>
            <person name="Haridas S."/>
            <person name="Kuo A."/>
            <person name="Mondo S."/>
            <person name="Pangilinan J."/>
            <person name="Riley R."/>
            <person name="LaButti K."/>
            <person name="Andreopoulos B."/>
            <person name="Lipzen A."/>
            <person name="Chen C."/>
            <person name="Yan M."/>
            <person name="Daum C."/>
            <person name="Ng V."/>
            <person name="Clum A."/>
            <person name="Steindorff A."/>
            <person name="Ohm R.A."/>
            <person name="Martin F."/>
            <person name="Silar P."/>
            <person name="Natvig D.O."/>
            <person name="Lalanne C."/>
            <person name="Gautier V."/>
            <person name="Ament-Velasquez S.L."/>
            <person name="Kruys A."/>
            <person name="Hutchinson M.I."/>
            <person name="Powell A.J."/>
            <person name="Barry K."/>
            <person name="Miller A.N."/>
            <person name="Grigoriev I.V."/>
            <person name="Debuchy R."/>
            <person name="Gladieux P."/>
            <person name="Hiltunen Thoren M."/>
            <person name="Johannesson H."/>
        </authorList>
    </citation>
    <scope>NUCLEOTIDE SEQUENCE</scope>
    <source>
        <strain evidence="3">CBS 990.96</strain>
    </source>
</reference>
<evidence type="ECO:0000256" key="1">
    <source>
        <dbReference type="SAM" id="MobiDB-lite"/>
    </source>
</evidence>
<dbReference type="AlphaFoldDB" id="A0AAN7BYL7"/>
<comment type="caution">
    <text evidence="3">The sequence shown here is derived from an EMBL/GenBank/DDBJ whole genome shotgun (WGS) entry which is preliminary data.</text>
</comment>
<accession>A0AAN7BYL7</accession>
<evidence type="ECO:0000313" key="4">
    <source>
        <dbReference type="Proteomes" id="UP001301958"/>
    </source>
</evidence>
<dbReference type="PANTHER" id="PTHR38048">
    <property type="entry name" value="EXPRESSED PROTEIN"/>
    <property type="match status" value="1"/>
</dbReference>
<feature type="domain" description="Hemerythrin-like" evidence="2">
    <location>
        <begin position="39"/>
        <end position="158"/>
    </location>
</feature>
<proteinExistence type="predicted"/>
<dbReference type="Proteomes" id="UP001301958">
    <property type="component" value="Unassembled WGS sequence"/>
</dbReference>
<organism evidence="3 4">
    <name type="scientific">Podospora fimiseda</name>
    <dbReference type="NCBI Taxonomy" id="252190"/>
    <lineage>
        <taxon>Eukaryota</taxon>
        <taxon>Fungi</taxon>
        <taxon>Dikarya</taxon>
        <taxon>Ascomycota</taxon>
        <taxon>Pezizomycotina</taxon>
        <taxon>Sordariomycetes</taxon>
        <taxon>Sordariomycetidae</taxon>
        <taxon>Sordariales</taxon>
        <taxon>Podosporaceae</taxon>
        <taxon>Podospora</taxon>
    </lineage>
</organism>
<gene>
    <name evidence="3" type="ORF">QBC38DRAFT_464818</name>
</gene>
<dbReference type="InterPro" id="IPR012312">
    <property type="entry name" value="Hemerythrin-like"/>
</dbReference>
<keyword evidence="4" id="KW-1185">Reference proteome</keyword>
<feature type="compositionally biased region" description="Basic and acidic residues" evidence="1">
    <location>
        <begin position="254"/>
        <end position="264"/>
    </location>
</feature>
<dbReference type="EMBL" id="MU865290">
    <property type="protein sequence ID" value="KAK4231882.1"/>
    <property type="molecule type" value="Genomic_DNA"/>
</dbReference>
<dbReference type="Pfam" id="PF01814">
    <property type="entry name" value="Hemerythrin"/>
    <property type="match status" value="1"/>
</dbReference>
<reference evidence="3" key="2">
    <citation type="submission" date="2023-05" db="EMBL/GenBank/DDBJ databases">
        <authorList>
            <consortium name="Lawrence Berkeley National Laboratory"/>
            <person name="Steindorff A."/>
            <person name="Hensen N."/>
            <person name="Bonometti L."/>
            <person name="Westerberg I."/>
            <person name="Brannstrom I.O."/>
            <person name="Guillou S."/>
            <person name="Cros-Aarteil S."/>
            <person name="Calhoun S."/>
            <person name="Haridas S."/>
            <person name="Kuo A."/>
            <person name="Mondo S."/>
            <person name="Pangilinan J."/>
            <person name="Riley R."/>
            <person name="Labutti K."/>
            <person name="Andreopoulos B."/>
            <person name="Lipzen A."/>
            <person name="Chen C."/>
            <person name="Yanf M."/>
            <person name="Daum C."/>
            <person name="Ng V."/>
            <person name="Clum A."/>
            <person name="Ohm R."/>
            <person name="Martin F."/>
            <person name="Silar P."/>
            <person name="Natvig D."/>
            <person name="Lalanne C."/>
            <person name="Gautier V."/>
            <person name="Ament-Velasquez S.L."/>
            <person name="Kruys A."/>
            <person name="Hutchinson M.I."/>
            <person name="Powell A.J."/>
            <person name="Barry K."/>
            <person name="Miller A.N."/>
            <person name="Grigoriev I.V."/>
            <person name="Debuchy R."/>
            <person name="Gladieux P."/>
            <person name="Thoren M.H."/>
            <person name="Johannesson H."/>
        </authorList>
    </citation>
    <scope>NUCLEOTIDE SEQUENCE</scope>
    <source>
        <strain evidence="3">CBS 990.96</strain>
    </source>
</reference>
<feature type="region of interest" description="Disordered" evidence="1">
    <location>
        <begin position="244"/>
        <end position="264"/>
    </location>
</feature>
<name>A0AAN7BYL7_9PEZI</name>
<dbReference type="PANTHER" id="PTHR38048:SF2">
    <property type="entry name" value="HEMERYTHRIN-LIKE DOMAIN-CONTAINING PROTEIN"/>
    <property type="match status" value="1"/>
</dbReference>
<sequence length="264" mass="29726">MAPIYADHPFPLITTPVFTALSKDPNAKPDSFDYNASEMAGIHNVILQGLNSIYLQASHIPPTEQKSFCKYILTFYQMLHVHHTGEEELFFPAVEKMSGVKGVMDGNIEQHRVFGAGLDNLKQYAEAVIADKEVYEGGKIVEIIDGFGQSLAKHLADEIPTLQGLRVYGEKMNGLTKALEEEAEHSMKIVGFEAMVWLMANMDVHRENDIWIKWPAAPVVLKVLLRTVFWWYYPDARKFGSTDRMGNMQPLKHARTESGGKKSV</sequence>
<dbReference type="InterPro" id="IPR053206">
    <property type="entry name" value="Dimeric_xanthone_biosynth"/>
</dbReference>
<evidence type="ECO:0000259" key="2">
    <source>
        <dbReference type="Pfam" id="PF01814"/>
    </source>
</evidence>
<protein>
    <recommendedName>
        <fullName evidence="2">Hemerythrin-like domain-containing protein</fullName>
    </recommendedName>
</protein>
<evidence type="ECO:0000313" key="3">
    <source>
        <dbReference type="EMBL" id="KAK4231882.1"/>
    </source>
</evidence>